<keyword evidence="4" id="KW-1133">Transmembrane helix</keyword>
<dbReference type="PANTHER" id="PTHR16026">
    <property type="entry name" value="CARTILAGE ACIDIC PROTEIN 1"/>
    <property type="match status" value="1"/>
</dbReference>
<dbReference type="Gene3D" id="2.130.10.130">
    <property type="entry name" value="Integrin alpha, N-terminal"/>
    <property type="match status" value="3"/>
</dbReference>
<dbReference type="RefSeq" id="WP_009280613.1">
    <property type="nucleotide sequence ID" value="NZ_CAIT01000004.1"/>
</dbReference>
<dbReference type="InterPro" id="IPR011519">
    <property type="entry name" value="UnbV_ASPIC"/>
</dbReference>
<dbReference type="SMART" id="SM00191">
    <property type="entry name" value="Int_alpha"/>
    <property type="match status" value="4"/>
</dbReference>
<name>I2GDQ3_9BACT</name>
<dbReference type="InterPro" id="IPR027039">
    <property type="entry name" value="Crtac1"/>
</dbReference>
<organism evidence="6 7">
    <name type="scientific">Fibrisoma limi BUZ 3</name>
    <dbReference type="NCBI Taxonomy" id="1185876"/>
    <lineage>
        <taxon>Bacteria</taxon>
        <taxon>Pseudomonadati</taxon>
        <taxon>Bacteroidota</taxon>
        <taxon>Cytophagia</taxon>
        <taxon>Cytophagales</taxon>
        <taxon>Spirosomataceae</taxon>
        <taxon>Fibrisoma</taxon>
    </lineage>
</organism>
<reference evidence="6 7" key="1">
    <citation type="journal article" date="2012" name="J. Bacteriol.">
        <title>Genome Sequence of the Filamentous Bacterium Fibrisoma limi BUZ 3T.</title>
        <authorList>
            <person name="Filippini M."/>
            <person name="Qi W."/>
            <person name="Jaenicke S."/>
            <person name="Goesmann A."/>
            <person name="Smits T.H."/>
            <person name="Bagheri H.C."/>
        </authorList>
    </citation>
    <scope>NUCLEOTIDE SEQUENCE [LARGE SCALE GENOMIC DNA]</scope>
    <source>
        <strain evidence="7">BUZ 3T</strain>
    </source>
</reference>
<feature type="domain" description="ASPIC/UnbV" evidence="5">
    <location>
        <begin position="550"/>
        <end position="616"/>
    </location>
</feature>
<evidence type="ECO:0000313" key="6">
    <source>
        <dbReference type="EMBL" id="CCH52027.1"/>
    </source>
</evidence>
<dbReference type="PANTHER" id="PTHR16026:SF0">
    <property type="entry name" value="CARTILAGE ACIDIC PROTEIN 1"/>
    <property type="match status" value="1"/>
</dbReference>
<dbReference type="eggNOG" id="COG4888">
    <property type="taxonomic scope" value="Bacteria"/>
</dbReference>
<keyword evidence="1" id="KW-0732">Signal</keyword>
<dbReference type="Proteomes" id="UP000009309">
    <property type="component" value="Unassembled WGS sequence"/>
</dbReference>
<protein>
    <submittedName>
        <fullName evidence="6">ASPIC/UnbV domain protein</fullName>
    </submittedName>
</protein>
<dbReference type="Pfam" id="PF13517">
    <property type="entry name" value="FG-GAP_3"/>
    <property type="match status" value="4"/>
</dbReference>
<keyword evidence="7" id="KW-1185">Reference proteome</keyword>
<comment type="caution">
    <text evidence="6">The sequence shown here is derived from an EMBL/GenBank/DDBJ whole genome shotgun (WGS) entry which is preliminary data.</text>
</comment>
<dbReference type="STRING" id="1185876.BN8_00998"/>
<dbReference type="InterPro" id="IPR013519">
    <property type="entry name" value="Int_alpha_beta-p"/>
</dbReference>
<evidence type="ECO:0000256" key="2">
    <source>
        <dbReference type="ARBA" id="ARBA00022737"/>
    </source>
</evidence>
<evidence type="ECO:0000256" key="1">
    <source>
        <dbReference type="ARBA" id="ARBA00022729"/>
    </source>
</evidence>
<dbReference type="Pfam" id="PF07593">
    <property type="entry name" value="UnbV_ASPIC"/>
    <property type="match status" value="1"/>
</dbReference>
<sequence length="1134" mass="123876">MMPRLSVIVVSILLAVPIWWAMRPPETPLFTRLSAAETGVDFTNRIVETDSLHIFRYEYLYNGNGVGVGDFDGDGKPDLFFSGNTVPHKLYVNRSETNGKWQFTDVTKQAGVSGNGTWGTGVSVVDINGDGRLDIYVCHSGKFGADKLVNELFINEGVQRQDNGPAIPHFSEQARQYGLDLPGTQTTQAAFLDYDRDGDLDAFILNHSNHTFNPLLNTRKLRATPDMRYGNRLLRNDGGKFTDVTLAEGILNNPINFGLGVGVADVDNDGWPDLYTTSDYTEQDCLYLNQHDALGRHTGFKESIRTSMAHTSKFSMGCDIADYNNDTLPDIVTLDMLPADNHRQKMLKGPDEYDAYKLLIDSGYVRQQMRNMLQLNQGTDAQGALRFSEIGQLAGVSATDWSWSALLADFDNDGWKDLFVSNGYLRDFTDMDFMKYTVADAKLEEAAKGNLNFQTLDLVKKMPSNRLSSYVFRNNHDLTFSNQSAAWGIEQPAVSGAAAYADFDGDGDLDLVVCHQNEPASLYRNNADQQSDVAHSLRVRLVGAGANTQALGARVVVETATGRQLQTVSPTRGYQASVETTLHFGLGRETSIKRLTVYWPDGRQTQQLNPSVDQTLMHRQSDAQSASAVPLARSVTPWFRPLPMASILPFQHRENDFIDFKVEVLIPYQLSRLGPALAAGDVNGDGRDDLYLGGAVGQSGELWVQQANGTFVRGPQQPWQAEAAHEDVNALFFDADRDGDVDLYVVSGGNEYEAGSPEYQDRLYLNDGRGGFGPAVAGALPTMRDSKMAVAAADVDGDGDQDLFVGGRGKAGSFPLPSASYLLRNDTPAGGAVRFTDVTEEVAPACRQAGMVQAAAWADLNGDKQPDLVLAGDWMPVRVFYNQRGKLTDQTKQAGLGQSKGMWASLRLADVDQDGDTDIVAGNAGLNNPFRASLAEPMSVVAGDIDQDGVLDPVWVYYVQGKAYPAASRDELLDQVVPLRKRFSRYHQYADATVETIFGEQALANATTVEAFELASGVFVNQGNGQFSFAAFPLEAQFSRASSLLIDDWDGDGKSDVLVAGNFHPYRVQHGPCDASFGVILRGDGRGKFSAVAPRQSGLWAGGDVRTGVQLRTSSGRKRVLFTVNDGPLIGFER</sequence>
<feature type="transmembrane region" description="Helical" evidence="4">
    <location>
        <begin position="5"/>
        <end position="22"/>
    </location>
</feature>
<proteinExistence type="predicted"/>
<dbReference type="InterPro" id="IPR028994">
    <property type="entry name" value="Integrin_alpha_N"/>
</dbReference>
<dbReference type="AlphaFoldDB" id="I2GDQ3"/>
<gene>
    <name evidence="6" type="ORF">BN8_00998</name>
</gene>
<evidence type="ECO:0000256" key="3">
    <source>
        <dbReference type="ARBA" id="ARBA00023180"/>
    </source>
</evidence>
<dbReference type="InterPro" id="IPR013517">
    <property type="entry name" value="FG-GAP"/>
</dbReference>
<keyword evidence="4" id="KW-0812">Transmembrane</keyword>
<keyword evidence="4" id="KW-0472">Membrane</keyword>
<evidence type="ECO:0000313" key="7">
    <source>
        <dbReference type="Proteomes" id="UP000009309"/>
    </source>
</evidence>
<keyword evidence="2" id="KW-0677">Repeat</keyword>
<dbReference type="EMBL" id="CAIT01000004">
    <property type="protein sequence ID" value="CCH52027.1"/>
    <property type="molecule type" value="Genomic_DNA"/>
</dbReference>
<evidence type="ECO:0000259" key="5">
    <source>
        <dbReference type="Pfam" id="PF07593"/>
    </source>
</evidence>
<keyword evidence="3" id="KW-0325">Glycoprotein</keyword>
<evidence type="ECO:0000256" key="4">
    <source>
        <dbReference type="SAM" id="Phobius"/>
    </source>
</evidence>
<accession>I2GDQ3</accession>
<dbReference type="SUPFAM" id="SSF69318">
    <property type="entry name" value="Integrin alpha N-terminal domain"/>
    <property type="match status" value="3"/>
</dbReference>